<feature type="non-terminal residue" evidence="1">
    <location>
        <position position="1"/>
    </location>
</feature>
<organism evidence="1">
    <name type="scientific">Trepomonas sp. PC1</name>
    <dbReference type="NCBI Taxonomy" id="1076344"/>
    <lineage>
        <taxon>Eukaryota</taxon>
        <taxon>Metamonada</taxon>
        <taxon>Diplomonadida</taxon>
        <taxon>Hexamitidae</taxon>
        <taxon>Hexamitinae</taxon>
        <taxon>Trepomonas</taxon>
    </lineage>
</organism>
<evidence type="ECO:0000313" key="1">
    <source>
        <dbReference type="EMBL" id="JAP92822.1"/>
    </source>
</evidence>
<dbReference type="Pfam" id="PF00657">
    <property type="entry name" value="Lipase_GDSL"/>
    <property type="match status" value="1"/>
</dbReference>
<dbReference type="InterPro" id="IPR001087">
    <property type="entry name" value="GDSL"/>
</dbReference>
<name>A0A146K7J8_9EUKA</name>
<proteinExistence type="predicted"/>
<reference evidence="1" key="1">
    <citation type="submission" date="2015-07" db="EMBL/GenBank/DDBJ databases">
        <title>Adaptation to a free-living lifestyle via gene acquisitions in the diplomonad Trepomonas sp. PC1.</title>
        <authorList>
            <person name="Xu F."/>
            <person name="Jerlstrom-Hultqvist J."/>
            <person name="Kolisko M."/>
            <person name="Simpson A.G.B."/>
            <person name="Roger A.J."/>
            <person name="Svard S.G."/>
            <person name="Andersson J.O."/>
        </authorList>
    </citation>
    <scope>NUCLEOTIDE SEQUENCE</scope>
    <source>
        <strain evidence="1">PC1</strain>
    </source>
</reference>
<accession>A0A146K7J8</accession>
<dbReference type="EMBL" id="GDID01003784">
    <property type="protein sequence ID" value="JAP92822.1"/>
    <property type="molecule type" value="Transcribed_RNA"/>
</dbReference>
<dbReference type="SUPFAM" id="SSF52266">
    <property type="entry name" value="SGNH hydrolase"/>
    <property type="match status" value="1"/>
</dbReference>
<dbReference type="InterPro" id="IPR036514">
    <property type="entry name" value="SGNH_hydro_sf"/>
</dbReference>
<protein>
    <submittedName>
        <fullName evidence="1">Lipolytic enzume, G-D-S-L family</fullName>
    </submittedName>
</protein>
<dbReference type="GO" id="GO:0016788">
    <property type="term" value="F:hydrolase activity, acting on ester bonds"/>
    <property type="evidence" value="ECO:0007669"/>
    <property type="project" value="InterPro"/>
</dbReference>
<sequence length="179" mass="20653">LIFGDSNVAGWRPDQPKLFKKQQTWPYLLQQMLNCQIRVDGQPGRALLNSDIKDDLNYFNSLLQSNPKIVILMISTNDLHARDAKKIIELLNRYFSACDQSQKIFINHPGIKYDKIPDMFNDFRSDFTKQNEQNFNANLKDIEAQVVDLKGLNILGEDGIHLTLEGHKFLANSLYELLK</sequence>
<dbReference type="Gene3D" id="3.40.50.1110">
    <property type="entry name" value="SGNH hydrolase"/>
    <property type="match status" value="1"/>
</dbReference>
<dbReference type="AlphaFoldDB" id="A0A146K7J8"/>
<gene>
    <name evidence="1" type="ORF">TPC1_15110</name>
</gene>